<dbReference type="InterPro" id="IPR016195">
    <property type="entry name" value="Pol/histidinol_Pase-like"/>
</dbReference>
<dbReference type="CDD" id="cd07438">
    <property type="entry name" value="PHP_HisPPase_AMP"/>
    <property type="match status" value="1"/>
</dbReference>
<dbReference type="InterPro" id="IPR003141">
    <property type="entry name" value="Pol/His_phosphatase_N"/>
</dbReference>
<dbReference type="InterPro" id="IPR052018">
    <property type="entry name" value="PHP_domain"/>
</dbReference>
<dbReference type="PANTHER" id="PTHR42924">
    <property type="entry name" value="EXONUCLEASE"/>
    <property type="match status" value="1"/>
</dbReference>
<protein>
    <submittedName>
        <fullName evidence="2">PHP domain-containing protein</fullName>
    </submittedName>
</protein>
<dbReference type="Proteomes" id="UP001652442">
    <property type="component" value="Unassembled WGS sequence"/>
</dbReference>
<dbReference type="Gene3D" id="1.10.150.650">
    <property type="match status" value="1"/>
</dbReference>
<sequence>MTGDLHVHSTHSDGSETVEAIVKEASKKGISCLSFTEHDSVAWTKQTKEIGKKYNIRIIPGVEISAYDFSQNRKVHILGYNYKNTEAVSALGAPLLKRRDENCRRQIQILGELGYQITVADVLQLTEGTIYKQHILKYLFESGQSEALFGRIYSEIFKNGGPCDFDITYIDAKDAIRAIRQDGGCAVLAHPGQQKTFDLIPEYAQLGLFGVEMYHPDHSKEDELLAEQYCRDFGLMPFGGSDFHGSNVRHQTCLGQCTAPEQTLKALTGER</sequence>
<dbReference type="RefSeq" id="WP_158424218.1">
    <property type="nucleotide sequence ID" value="NZ_JAOQJQ010000001.1"/>
</dbReference>
<gene>
    <name evidence="2" type="ORF">OCV88_03565</name>
</gene>
<dbReference type="SUPFAM" id="SSF89550">
    <property type="entry name" value="PHP domain-like"/>
    <property type="match status" value="1"/>
</dbReference>
<organism evidence="2 3">
    <name type="scientific">Brotonthovivens ammoniilytica</name>
    <dbReference type="NCBI Taxonomy" id="2981725"/>
    <lineage>
        <taxon>Bacteria</taxon>
        <taxon>Bacillati</taxon>
        <taxon>Bacillota</taxon>
        <taxon>Clostridia</taxon>
        <taxon>Lachnospirales</taxon>
        <taxon>Lachnospiraceae</taxon>
        <taxon>Brotonthovivens</taxon>
    </lineage>
</organism>
<comment type="caution">
    <text evidence="2">The sequence shown here is derived from an EMBL/GenBank/DDBJ whole genome shotgun (WGS) entry which is preliminary data.</text>
</comment>
<evidence type="ECO:0000313" key="2">
    <source>
        <dbReference type="EMBL" id="MCU6761418.1"/>
    </source>
</evidence>
<reference evidence="2 3" key="1">
    <citation type="journal article" date="2021" name="ISME Commun">
        <title>Automated analysis of genomic sequences facilitates high-throughput and comprehensive description of bacteria.</title>
        <authorList>
            <person name="Hitch T.C.A."/>
        </authorList>
    </citation>
    <scope>NUCLEOTIDE SEQUENCE [LARGE SCALE GENOMIC DNA]</scope>
    <source>
        <strain evidence="2 3">Sanger_109</strain>
    </source>
</reference>
<name>A0ABT2TGU2_9FIRM</name>
<evidence type="ECO:0000313" key="3">
    <source>
        <dbReference type="Proteomes" id="UP001652442"/>
    </source>
</evidence>
<proteinExistence type="predicted"/>
<feature type="domain" description="Polymerase/histidinol phosphatase N-terminal" evidence="1">
    <location>
        <begin position="3"/>
        <end position="68"/>
    </location>
</feature>
<dbReference type="Pfam" id="PF02811">
    <property type="entry name" value="PHP"/>
    <property type="match status" value="1"/>
</dbReference>
<dbReference type="PANTHER" id="PTHR42924:SF3">
    <property type="entry name" value="POLYMERASE_HISTIDINOL PHOSPHATASE N-TERMINAL DOMAIN-CONTAINING PROTEIN"/>
    <property type="match status" value="1"/>
</dbReference>
<accession>A0ABT2TGU2</accession>
<dbReference type="InterPro" id="IPR004013">
    <property type="entry name" value="PHP_dom"/>
</dbReference>
<keyword evidence="3" id="KW-1185">Reference proteome</keyword>
<dbReference type="EMBL" id="JAOQJQ010000001">
    <property type="protein sequence ID" value="MCU6761418.1"/>
    <property type="molecule type" value="Genomic_DNA"/>
</dbReference>
<evidence type="ECO:0000259" key="1">
    <source>
        <dbReference type="SMART" id="SM00481"/>
    </source>
</evidence>
<dbReference type="SMART" id="SM00481">
    <property type="entry name" value="POLIIIAc"/>
    <property type="match status" value="1"/>
</dbReference>
<dbReference type="Gene3D" id="3.20.20.140">
    <property type="entry name" value="Metal-dependent hydrolases"/>
    <property type="match status" value="1"/>
</dbReference>